<dbReference type="GO" id="GO:0005829">
    <property type="term" value="C:cytosol"/>
    <property type="evidence" value="ECO:0007669"/>
    <property type="project" value="TreeGrafter"/>
</dbReference>
<dbReference type="AlphaFoldDB" id="A0A8J3VWI9"/>
<dbReference type="InterPro" id="IPR012337">
    <property type="entry name" value="RNaseH-like_sf"/>
</dbReference>
<dbReference type="InterPro" id="IPR051917">
    <property type="entry name" value="Transposase-Integrase"/>
</dbReference>
<gene>
    <name evidence="4" type="ORF">Raf01_90780</name>
</gene>
<comment type="function">
    <text evidence="1">Required for the transposition of the insertion element.</text>
</comment>
<dbReference type="InterPro" id="IPR001584">
    <property type="entry name" value="Integrase_cat-core"/>
</dbReference>
<reference evidence="4" key="1">
    <citation type="submission" date="2021-01" db="EMBL/GenBank/DDBJ databases">
        <title>Whole genome shotgun sequence of Rugosimonospora africana NBRC 104875.</title>
        <authorList>
            <person name="Komaki H."/>
            <person name="Tamura T."/>
        </authorList>
    </citation>
    <scope>NUCLEOTIDE SEQUENCE</scope>
    <source>
        <strain evidence="4">NBRC 104875</strain>
    </source>
</reference>
<evidence type="ECO:0000313" key="5">
    <source>
        <dbReference type="Proteomes" id="UP000642748"/>
    </source>
</evidence>
<accession>A0A8J3VWI9</accession>
<dbReference type="Proteomes" id="UP000642748">
    <property type="component" value="Unassembled WGS sequence"/>
</dbReference>
<dbReference type="PANTHER" id="PTHR10948">
    <property type="entry name" value="TRANSPOSASE"/>
    <property type="match status" value="1"/>
</dbReference>
<dbReference type="InterPro" id="IPR053392">
    <property type="entry name" value="Transposase_IS30-like"/>
</dbReference>
<keyword evidence="5" id="KW-1185">Reference proteome</keyword>
<comment type="caution">
    <text evidence="4">The sequence shown here is derived from an EMBL/GenBank/DDBJ whole genome shotgun (WGS) entry which is preliminary data.</text>
</comment>
<name>A0A8J3VWI9_9ACTN</name>
<evidence type="ECO:0000313" key="4">
    <source>
        <dbReference type="EMBL" id="GIH20906.1"/>
    </source>
</evidence>
<dbReference type="GO" id="GO:0004803">
    <property type="term" value="F:transposase activity"/>
    <property type="evidence" value="ECO:0007669"/>
    <property type="project" value="InterPro"/>
</dbReference>
<dbReference type="GO" id="GO:0015074">
    <property type="term" value="P:DNA integration"/>
    <property type="evidence" value="ECO:0007669"/>
    <property type="project" value="InterPro"/>
</dbReference>
<dbReference type="InterPro" id="IPR001598">
    <property type="entry name" value="Transposase_IS30_CS"/>
</dbReference>
<dbReference type="PROSITE" id="PS01043">
    <property type="entry name" value="TRANSPOSASE_IS30"/>
    <property type="match status" value="1"/>
</dbReference>
<dbReference type="PANTHER" id="PTHR10948:SF23">
    <property type="entry name" value="TRANSPOSASE INSI FOR INSERTION SEQUENCE ELEMENT IS30A-RELATED"/>
    <property type="match status" value="1"/>
</dbReference>
<dbReference type="SUPFAM" id="SSF53098">
    <property type="entry name" value="Ribonuclease H-like"/>
    <property type="match status" value="1"/>
</dbReference>
<dbReference type="EMBL" id="BONZ01000109">
    <property type="protein sequence ID" value="GIH20906.1"/>
    <property type="molecule type" value="Genomic_DNA"/>
</dbReference>
<evidence type="ECO:0000256" key="2">
    <source>
        <dbReference type="ARBA" id="ARBA00006363"/>
    </source>
</evidence>
<dbReference type="NCBIfam" id="NF033563">
    <property type="entry name" value="transpos_IS30"/>
    <property type="match status" value="1"/>
</dbReference>
<organism evidence="4 5">
    <name type="scientific">Rugosimonospora africana</name>
    <dbReference type="NCBI Taxonomy" id="556532"/>
    <lineage>
        <taxon>Bacteria</taxon>
        <taxon>Bacillati</taxon>
        <taxon>Actinomycetota</taxon>
        <taxon>Actinomycetes</taxon>
        <taxon>Micromonosporales</taxon>
        <taxon>Micromonosporaceae</taxon>
        <taxon>Rugosimonospora</taxon>
    </lineage>
</organism>
<dbReference type="GO" id="GO:0003677">
    <property type="term" value="F:DNA binding"/>
    <property type="evidence" value="ECO:0007669"/>
    <property type="project" value="InterPro"/>
</dbReference>
<comment type="similarity">
    <text evidence="2">Belongs to the transposase IS30 family.</text>
</comment>
<evidence type="ECO:0000256" key="1">
    <source>
        <dbReference type="ARBA" id="ARBA00002190"/>
    </source>
</evidence>
<dbReference type="GO" id="GO:0006313">
    <property type="term" value="P:DNA transposition"/>
    <property type="evidence" value="ECO:0007669"/>
    <property type="project" value="InterPro"/>
</dbReference>
<sequence>MLLLHLPDGRDAVGVERALRAAIGTLPDELRRSLTWDQGKEMAHHARFTVSTGVQVYFCDPHKPWQRGSNENTNGLLRQYMPKGTDLSVHSAEDLACYARSLNNRPRKTLGYMKPSERLAELLAHTG</sequence>
<feature type="domain" description="Integrase catalytic" evidence="3">
    <location>
        <begin position="1"/>
        <end position="123"/>
    </location>
</feature>
<evidence type="ECO:0000259" key="3">
    <source>
        <dbReference type="PROSITE" id="PS50994"/>
    </source>
</evidence>
<proteinExistence type="inferred from homology"/>
<protein>
    <recommendedName>
        <fullName evidence="3">Integrase catalytic domain-containing protein</fullName>
    </recommendedName>
</protein>
<dbReference type="PROSITE" id="PS50994">
    <property type="entry name" value="INTEGRASE"/>
    <property type="match status" value="1"/>
</dbReference>
<dbReference type="Gene3D" id="3.30.420.10">
    <property type="entry name" value="Ribonuclease H-like superfamily/Ribonuclease H"/>
    <property type="match status" value="1"/>
</dbReference>
<dbReference type="InterPro" id="IPR036397">
    <property type="entry name" value="RNaseH_sf"/>
</dbReference>